<dbReference type="EMBL" id="JARJCM010000041">
    <property type="protein sequence ID" value="KAJ7036785.1"/>
    <property type="molecule type" value="Genomic_DNA"/>
</dbReference>
<keyword evidence="2" id="KW-1185">Reference proteome</keyword>
<dbReference type="Proteomes" id="UP001218188">
    <property type="component" value="Unassembled WGS sequence"/>
</dbReference>
<accession>A0AAD6X5Z8</accession>
<reference evidence="1" key="1">
    <citation type="submission" date="2023-03" db="EMBL/GenBank/DDBJ databases">
        <title>Massive genome expansion in bonnet fungi (Mycena s.s.) driven by repeated elements and novel gene families across ecological guilds.</title>
        <authorList>
            <consortium name="Lawrence Berkeley National Laboratory"/>
            <person name="Harder C.B."/>
            <person name="Miyauchi S."/>
            <person name="Viragh M."/>
            <person name="Kuo A."/>
            <person name="Thoen E."/>
            <person name="Andreopoulos B."/>
            <person name="Lu D."/>
            <person name="Skrede I."/>
            <person name="Drula E."/>
            <person name="Henrissat B."/>
            <person name="Morin E."/>
            <person name="Kohler A."/>
            <person name="Barry K."/>
            <person name="LaButti K."/>
            <person name="Morin E."/>
            <person name="Salamov A."/>
            <person name="Lipzen A."/>
            <person name="Mereny Z."/>
            <person name="Hegedus B."/>
            <person name="Baldrian P."/>
            <person name="Stursova M."/>
            <person name="Weitz H."/>
            <person name="Taylor A."/>
            <person name="Grigoriev I.V."/>
            <person name="Nagy L.G."/>
            <person name="Martin F."/>
            <person name="Kauserud H."/>
        </authorList>
    </citation>
    <scope>NUCLEOTIDE SEQUENCE</scope>
    <source>
        <strain evidence="1">CBHHK200</strain>
    </source>
</reference>
<name>A0AAD6X5Z8_9AGAR</name>
<gene>
    <name evidence="1" type="ORF">C8F04DRAFT_465493</name>
</gene>
<protein>
    <submittedName>
        <fullName evidence="1">Uncharacterized protein</fullName>
    </submittedName>
</protein>
<sequence>MDDPTFPPELEREIFEITALIHPGTIPSLLRVARRVLIWSEPLLFRVVRIDATAHRELLPALLTKSPEFVQTAVRHLGLLDSWTGHSMEQLLNLLSLCTGVIGFAFAGFYKATAFLPMLSQMRLRHLSLSLDAFDDSFDLTHAIFASVTHLTLFNMDHERITEAIKHIPKLRLTHVSLIINIPRDSVMAVLSKCPRLELFLILWPKQAAGVNVYGLAGLPYVYDVRFVIGCYSDYWGDWEAGAKGYPNLWSQGDDFVARKRRGEIEATRYWLD</sequence>
<dbReference type="AlphaFoldDB" id="A0AAD6X5Z8"/>
<organism evidence="1 2">
    <name type="scientific">Mycena alexandri</name>
    <dbReference type="NCBI Taxonomy" id="1745969"/>
    <lineage>
        <taxon>Eukaryota</taxon>
        <taxon>Fungi</taxon>
        <taxon>Dikarya</taxon>
        <taxon>Basidiomycota</taxon>
        <taxon>Agaricomycotina</taxon>
        <taxon>Agaricomycetes</taxon>
        <taxon>Agaricomycetidae</taxon>
        <taxon>Agaricales</taxon>
        <taxon>Marasmiineae</taxon>
        <taxon>Mycenaceae</taxon>
        <taxon>Mycena</taxon>
    </lineage>
</organism>
<proteinExistence type="predicted"/>
<evidence type="ECO:0000313" key="1">
    <source>
        <dbReference type="EMBL" id="KAJ7036785.1"/>
    </source>
</evidence>
<evidence type="ECO:0000313" key="2">
    <source>
        <dbReference type="Proteomes" id="UP001218188"/>
    </source>
</evidence>
<comment type="caution">
    <text evidence="1">The sequence shown here is derived from an EMBL/GenBank/DDBJ whole genome shotgun (WGS) entry which is preliminary data.</text>
</comment>